<keyword evidence="3" id="KW-0804">Transcription</keyword>
<dbReference type="PROSITE" id="PS50949">
    <property type="entry name" value="HTH_GNTR"/>
    <property type="match status" value="1"/>
</dbReference>
<keyword evidence="6" id="KW-1185">Reference proteome</keyword>
<dbReference type="InterPro" id="IPR036388">
    <property type="entry name" value="WH-like_DNA-bd_sf"/>
</dbReference>
<dbReference type="PRINTS" id="PR00035">
    <property type="entry name" value="HTHGNTR"/>
</dbReference>
<evidence type="ECO:0000313" key="6">
    <source>
        <dbReference type="Proteomes" id="UP000646579"/>
    </source>
</evidence>
<keyword evidence="2" id="KW-0238">DNA-binding</keyword>
<feature type="domain" description="HTH gntR-type" evidence="4">
    <location>
        <begin position="20"/>
        <end position="88"/>
    </location>
</feature>
<dbReference type="InterPro" id="IPR036390">
    <property type="entry name" value="WH_DNA-bd_sf"/>
</dbReference>
<evidence type="ECO:0000313" key="5">
    <source>
        <dbReference type="EMBL" id="GHA36227.1"/>
    </source>
</evidence>
<dbReference type="InterPro" id="IPR000524">
    <property type="entry name" value="Tscrpt_reg_HTH_GntR"/>
</dbReference>
<dbReference type="InterPro" id="IPR011663">
    <property type="entry name" value="UTRA"/>
</dbReference>
<accession>A0A918VZ05</accession>
<dbReference type="GO" id="GO:0045892">
    <property type="term" value="P:negative regulation of DNA-templated transcription"/>
    <property type="evidence" value="ECO:0007669"/>
    <property type="project" value="TreeGrafter"/>
</dbReference>
<dbReference type="GO" id="GO:0003700">
    <property type="term" value="F:DNA-binding transcription factor activity"/>
    <property type="evidence" value="ECO:0007669"/>
    <property type="project" value="InterPro"/>
</dbReference>
<dbReference type="Proteomes" id="UP000646579">
    <property type="component" value="Unassembled WGS sequence"/>
</dbReference>
<evidence type="ECO:0000256" key="1">
    <source>
        <dbReference type="ARBA" id="ARBA00023015"/>
    </source>
</evidence>
<protein>
    <submittedName>
        <fullName evidence="5">GntR family transcriptional regulator</fullName>
    </submittedName>
</protein>
<dbReference type="EMBL" id="BMZE01000004">
    <property type="protein sequence ID" value="GHA36227.1"/>
    <property type="molecule type" value="Genomic_DNA"/>
</dbReference>
<dbReference type="InterPro" id="IPR028978">
    <property type="entry name" value="Chorismate_lyase_/UTRA_dom_sf"/>
</dbReference>
<keyword evidence="1" id="KW-0805">Transcription regulation</keyword>
<evidence type="ECO:0000256" key="3">
    <source>
        <dbReference type="ARBA" id="ARBA00023163"/>
    </source>
</evidence>
<proteinExistence type="predicted"/>
<dbReference type="CDD" id="cd07377">
    <property type="entry name" value="WHTH_GntR"/>
    <property type="match status" value="1"/>
</dbReference>
<dbReference type="PANTHER" id="PTHR44846">
    <property type="entry name" value="MANNOSYL-D-GLYCERATE TRANSPORT/METABOLISM SYSTEM REPRESSOR MNGR-RELATED"/>
    <property type="match status" value="1"/>
</dbReference>
<gene>
    <name evidence="5" type="ORF">GCM10007989_35400</name>
</gene>
<dbReference type="Pfam" id="PF07702">
    <property type="entry name" value="UTRA"/>
    <property type="match status" value="1"/>
</dbReference>
<organism evidence="5 6">
    <name type="scientific">Devosia pacifica</name>
    <dbReference type="NCBI Taxonomy" id="1335967"/>
    <lineage>
        <taxon>Bacteria</taxon>
        <taxon>Pseudomonadati</taxon>
        <taxon>Pseudomonadota</taxon>
        <taxon>Alphaproteobacteria</taxon>
        <taxon>Hyphomicrobiales</taxon>
        <taxon>Devosiaceae</taxon>
        <taxon>Devosia</taxon>
    </lineage>
</organism>
<dbReference type="InterPro" id="IPR050679">
    <property type="entry name" value="Bact_HTH_transcr_reg"/>
</dbReference>
<dbReference type="Gene3D" id="3.40.1410.10">
    <property type="entry name" value="Chorismate lyase-like"/>
    <property type="match status" value="1"/>
</dbReference>
<dbReference type="AlphaFoldDB" id="A0A918VZ05"/>
<comment type="caution">
    <text evidence="5">The sequence shown here is derived from an EMBL/GenBank/DDBJ whole genome shotgun (WGS) entry which is preliminary data.</text>
</comment>
<dbReference type="Gene3D" id="1.10.10.10">
    <property type="entry name" value="Winged helix-like DNA-binding domain superfamily/Winged helix DNA-binding domain"/>
    <property type="match status" value="1"/>
</dbReference>
<dbReference type="SUPFAM" id="SSF64288">
    <property type="entry name" value="Chorismate lyase-like"/>
    <property type="match status" value="1"/>
</dbReference>
<dbReference type="SMART" id="SM00866">
    <property type="entry name" value="UTRA"/>
    <property type="match status" value="1"/>
</dbReference>
<dbReference type="PANTHER" id="PTHR44846:SF1">
    <property type="entry name" value="MANNOSYL-D-GLYCERATE TRANSPORT_METABOLISM SYSTEM REPRESSOR MNGR-RELATED"/>
    <property type="match status" value="1"/>
</dbReference>
<sequence>MGDMTEDGFGSGPITLPSGGPLYLQLKRWLEDAIANGGIKPGDALPSERDLALRVDVSRVTVRKAVQQLVQDGLLVQRHGSGTFVATPAPRVEQSLSQLTSFTEDMARRGMAVRSQWLDRGVYPPSPQETMVLGLTAGEQVSRIARLRLSQETPLAIERASLSTQILPDPAAVRDSLYACLEQAGSRPIRAIQRIRAANLEADEAALLGVAPGAAGLYIERVSYLANGRVAELTRSTYRGDAYDFVAELRLGDGRTT</sequence>
<evidence type="ECO:0000256" key="2">
    <source>
        <dbReference type="ARBA" id="ARBA00023125"/>
    </source>
</evidence>
<dbReference type="GO" id="GO:0003677">
    <property type="term" value="F:DNA binding"/>
    <property type="evidence" value="ECO:0007669"/>
    <property type="project" value="UniProtKB-KW"/>
</dbReference>
<reference evidence="5" key="2">
    <citation type="submission" date="2020-09" db="EMBL/GenBank/DDBJ databases">
        <authorList>
            <person name="Sun Q."/>
            <person name="Kim S."/>
        </authorList>
    </citation>
    <scope>NUCLEOTIDE SEQUENCE</scope>
    <source>
        <strain evidence="5">KCTC 32437</strain>
    </source>
</reference>
<dbReference type="SMART" id="SM00345">
    <property type="entry name" value="HTH_GNTR"/>
    <property type="match status" value="1"/>
</dbReference>
<dbReference type="SUPFAM" id="SSF46785">
    <property type="entry name" value="Winged helix' DNA-binding domain"/>
    <property type="match status" value="1"/>
</dbReference>
<name>A0A918VZ05_9HYPH</name>
<reference evidence="5" key="1">
    <citation type="journal article" date="2014" name="Int. J. Syst. Evol. Microbiol.">
        <title>Complete genome sequence of Corynebacterium casei LMG S-19264T (=DSM 44701T), isolated from a smear-ripened cheese.</title>
        <authorList>
            <consortium name="US DOE Joint Genome Institute (JGI-PGF)"/>
            <person name="Walter F."/>
            <person name="Albersmeier A."/>
            <person name="Kalinowski J."/>
            <person name="Ruckert C."/>
        </authorList>
    </citation>
    <scope>NUCLEOTIDE SEQUENCE</scope>
    <source>
        <strain evidence="5">KCTC 32437</strain>
    </source>
</reference>
<dbReference type="Pfam" id="PF00392">
    <property type="entry name" value="GntR"/>
    <property type="match status" value="1"/>
</dbReference>
<evidence type="ECO:0000259" key="4">
    <source>
        <dbReference type="PROSITE" id="PS50949"/>
    </source>
</evidence>